<dbReference type="Proteomes" id="UP001163739">
    <property type="component" value="Chromosome"/>
</dbReference>
<evidence type="ECO:0000313" key="1">
    <source>
        <dbReference type="EMBL" id="UZE95540.1"/>
    </source>
</evidence>
<accession>A0ABY6N0B7</accession>
<dbReference type="InterPro" id="IPR008551">
    <property type="entry name" value="TANGO2"/>
</dbReference>
<organism evidence="1 2">
    <name type="scientific">Alkalimarinus alittae</name>
    <dbReference type="NCBI Taxonomy" id="2961619"/>
    <lineage>
        <taxon>Bacteria</taxon>
        <taxon>Pseudomonadati</taxon>
        <taxon>Pseudomonadota</taxon>
        <taxon>Gammaproteobacteria</taxon>
        <taxon>Alteromonadales</taxon>
        <taxon>Alteromonadaceae</taxon>
        <taxon>Alkalimarinus</taxon>
    </lineage>
</organism>
<dbReference type="Pfam" id="PF05742">
    <property type="entry name" value="TANGO2"/>
    <property type="match status" value="1"/>
</dbReference>
<dbReference type="EMBL" id="CP100390">
    <property type="protein sequence ID" value="UZE95540.1"/>
    <property type="molecule type" value="Genomic_DNA"/>
</dbReference>
<dbReference type="RefSeq" id="WP_265047028.1">
    <property type="nucleotide sequence ID" value="NZ_CP100390.1"/>
</dbReference>
<name>A0ABY6N0B7_9ALTE</name>
<gene>
    <name evidence="1" type="ORF">NKI27_15935</name>
</gene>
<dbReference type="PANTHER" id="PTHR17985">
    <property type="entry name" value="SER/THR-RICH PROTEIN T10 IN DGCR REGION"/>
    <property type="match status" value="1"/>
</dbReference>
<protein>
    <submittedName>
        <fullName evidence="1">NRDE family protein</fullName>
    </submittedName>
</protein>
<proteinExistence type="predicted"/>
<evidence type="ECO:0000313" key="2">
    <source>
        <dbReference type="Proteomes" id="UP001163739"/>
    </source>
</evidence>
<sequence>MVRITERFNIVEYRQMCLILFAWNPDSEEQLIVAANRDEFYNRPSQTAHRWKDNHHIIAGRDLQQQGTWLGITQSGRFAAVTNYRATDNRQYPYSRGALTSSFLKSEQSPEEYLHQIHDSQHQYAGFNLLVGDTSSLHYFSNRSEQPPRRLEKGIYGLSNHLLNTPWPKVTTGIKQFSQVVNGPLKAGTEKEKALLKLLQHDQPADDALLPDTGVGKMLEKLLSPLFIRSPSYGTRASTVVQIQRTGNHFFLEQSYSAEGETARKTTYKS</sequence>
<reference evidence="1" key="1">
    <citation type="submission" date="2022-06" db="EMBL/GenBank/DDBJ databases">
        <title>Alkalimarinus sp. nov., isolated from gut of a Alitta virens.</title>
        <authorList>
            <person name="Yang A.I."/>
            <person name="Shin N.-R."/>
        </authorList>
    </citation>
    <scope>NUCLEOTIDE SEQUENCE</scope>
    <source>
        <strain evidence="1">A2M4</strain>
    </source>
</reference>
<dbReference type="PANTHER" id="PTHR17985:SF8">
    <property type="entry name" value="TRANSPORT AND GOLGI ORGANIZATION PROTEIN 2 HOMOLOG"/>
    <property type="match status" value="1"/>
</dbReference>
<keyword evidence="2" id="KW-1185">Reference proteome</keyword>